<dbReference type="Pfam" id="PF12762">
    <property type="entry name" value="DDE_Tnp_IS1595"/>
    <property type="match status" value="1"/>
</dbReference>
<proteinExistence type="predicted"/>
<dbReference type="AlphaFoldDB" id="A0A5C8G488"/>
<name>A0A5C8G488_9SPIR</name>
<feature type="domain" description="ISXO2-like transposase" evidence="1">
    <location>
        <begin position="6"/>
        <end position="60"/>
    </location>
</feature>
<gene>
    <name evidence="3" type="ORF">EPJ76_03865</name>
    <name evidence="2" type="ORF">EPJ81_06565</name>
</gene>
<evidence type="ECO:0000313" key="5">
    <source>
        <dbReference type="Proteomes" id="UP000325002"/>
    </source>
</evidence>
<comment type="caution">
    <text evidence="3">The sequence shown here is derived from an EMBL/GenBank/DDBJ whole genome shotgun (WGS) entry which is preliminary data.</text>
</comment>
<dbReference type="Proteomes" id="UP000325002">
    <property type="component" value="Unassembled WGS sequence"/>
</dbReference>
<reference evidence="3" key="2">
    <citation type="submission" date="2019-01" db="EMBL/GenBank/DDBJ databases">
        <authorList>
            <person name="Thorell K."/>
        </authorList>
    </citation>
    <scope>NUCLEOTIDE SEQUENCE</scope>
    <source>
        <strain evidence="3">PC3053II</strain>
        <strain evidence="2">PC3997IV</strain>
    </source>
</reference>
<organism evidence="3 4">
    <name type="scientific">Brachyspira aalborgi</name>
    <dbReference type="NCBI Taxonomy" id="29522"/>
    <lineage>
        <taxon>Bacteria</taxon>
        <taxon>Pseudomonadati</taxon>
        <taxon>Spirochaetota</taxon>
        <taxon>Spirochaetia</taxon>
        <taxon>Brachyspirales</taxon>
        <taxon>Brachyspiraceae</taxon>
        <taxon>Brachyspira</taxon>
    </lineage>
</organism>
<evidence type="ECO:0000313" key="3">
    <source>
        <dbReference type="EMBL" id="TXJ56724.1"/>
    </source>
</evidence>
<dbReference type="Proteomes" id="UP000322327">
    <property type="component" value="Unassembled WGS sequence"/>
</dbReference>
<dbReference type="EMBL" id="SAYI01000014">
    <property type="protein sequence ID" value="TXJ56724.1"/>
    <property type="molecule type" value="Genomic_DNA"/>
</dbReference>
<dbReference type="RefSeq" id="WP_147530614.1">
    <property type="nucleotide sequence ID" value="NZ_SAYD01000018.1"/>
</dbReference>
<reference evidence="4 5" key="1">
    <citation type="journal article" date="1992" name="Lakartidningen">
        <title>[Penicillin V and not amoxicillin is the first choice preparation in acute otitis].</title>
        <authorList>
            <person name="Kamme C."/>
            <person name="Lundgren K."/>
            <person name="Prellner K."/>
        </authorList>
    </citation>
    <scope>NUCLEOTIDE SEQUENCE [LARGE SCALE GENOMIC DNA]</scope>
    <source>
        <strain evidence="3 4">PC3053II</strain>
        <strain evidence="2 5">PC3997IV</strain>
    </source>
</reference>
<accession>A0A5C8G488</accession>
<evidence type="ECO:0000259" key="1">
    <source>
        <dbReference type="Pfam" id="PF12762"/>
    </source>
</evidence>
<dbReference type="InterPro" id="IPR024445">
    <property type="entry name" value="Tnp_ISXO2-like"/>
</dbReference>
<evidence type="ECO:0000313" key="4">
    <source>
        <dbReference type="Proteomes" id="UP000322327"/>
    </source>
</evidence>
<protein>
    <recommendedName>
        <fullName evidence="1">ISXO2-like transposase domain-containing protein</fullName>
    </recommendedName>
</protein>
<sequence>MENIFGGIVEVDETYIGGKDKNKHVKKKSKIRGGSNKEAVLGIIERRSNLKLEHIERLIIILLVKL</sequence>
<evidence type="ECO:0000313" key="2">
    <source>
        <dbReference type="EMBL" id="TXJ38784.1"/>
    </source>
</evidence>
<dbReference type="EMBL" id="SAYD01000018">
    <property type="protein sequence ID" value="TXJ38784.1"/>
    <property type="molecule type" value="Genomic_DNA"/>
</dbReference>